<sequence length="221" mass="24909">MADKKPEKKEKKFDKKPPPAGAGGGAGNLGAEIIVAAVMVVILVPLLAFFFSPDLREGFLVSIATPFAYIKMGATIITMIGLSIAIYAFIRLQEIMTEEKKKLGITLQWENERIEKNHRWERVEECMRSLNPSDWKIAILEADNILDDIVKRMGYDGATLGERMKTIEASDFPYLEDAWRAHKTRNDIAHQGGGADHELTRALAEQTINMYHRVFKDLGYL</sequence>
<organism evidence="3 4">
    <name type="scientific">Candidatus Lloydbacteria bacterium RIFCSPLOWO2_01_FULL_50_20</name>
    <dbReference type="NCBI Taxonomy" id="1798665"/>
    <lineage>
        <taxon>Bacteria</taxon>
        <taxon>Candidatus Lloydiibacteriota</taxon>
    </lineage>
</organism>
<keyword evidence="2" id="KW-0472">Membrane</keyword>
<evidence type="ECO:0000256" key="2">
    <source>
        <dbReference type="SAM" id="Phobius"/>
    </source>
</evidence>
<dbReference type="EMBL" id="MHLP01000029">
    <property type="protein sequence ID" value="OGZ12016.1"/>
    <property type="molecule type" value="Genomic_DNA"/>
</dbReference>
<dbReference type="STRING" id="1798665.A2942_02205"/>
<dbReference type="AlphaFoldDB" id="A0A1G2DEJ6"/>
<accession>A0A1G2DEJ6</accession>
<evidence type="ECO:0000313" key="3">
    <source>
        <dbReference type="EMBL" id="OGZ12016.1"/>
    </source>
</evidence>
<keyword evidence="2" id="KW-1133">Transmembrane helix</keyword>
<feature type="transmembrane region" description="Helical" evidence="2">
    <location>
        <begin position="21"/>
        <end position="48"/>
    </location>
</feature>
<feature type="transmembrane region" description="Helical" evidence="2">
    <location>
        <begin position="68"/>
        <end position="90"/>
    </location>
</feature>
<reference evidence="3 4" key="1">
    <citation type="journal article" date="2016" name="Nat. Commun.">
        <title>Thousands of microbial genomes shed light on interconnected biogeochemical processes in an aquifer system.</title>
        <authorList>
            <person name="Anantharaman K."/>
            <person name="Brown C.T."/>
            <person name="Hug L.A."/>
            <person name="Sharon I."/>
            <person name="Castelle C.J."/>
            <person name="Probst A.J."/>
            <person name="Thomas B.C."/>
            <person name="Singh A."/>
            <person name="Wilkins M.J."/>
            <person name="Karaoz U."/>
            <person name="Brodie E.L."/>
            <person name="Williams K.H."/>
            <person name="Hubbard S.S."/>
            <person name="Banfield J.F."/>
        </authorList>
    </citation>
    <scope>NUCLEOTIDE SEQUENCE [LARGE SCALE GENOMIC DNA]</scope>
</reference>
<name>A0A1G2DEJ6_9BACT</name>
<evidence type="ECO:0000256" key="1">
    <source>
        <dbReference type="SAM" id="MobiDB-lite"/>
    </source>
</evidence>
<dbReference type="Proteomes" id="UP000178534">
    <property type="component" value="Unassembled WGS sequence"/>
</dbReference>
<keyword evidence="2" id="KW-0812">Transmembrane</keyword>
<proteinExistence type="predicted"/>
<feature type="compositionally biased region" description="Basic and acidic residues" evidence="1">
    <location>
        <begin position="1"/>
        <end position="17"/>
    </location>
</feature>
<feature type="region of interest" description="Disordered" evidence="1">
    <location>
        <begin position="1"/>
        <end position="23"/>
    </location>
</feature>
<evidence type="ECO:0000313" key="4">
    <source>
        <dbReference type="Proteomes" id="UP000178534"/>
    </source>
</evidence>
<gene>
    <name evidence="3" type="ORF">A2942_02205</name>
</gene>
<protein>
    <submittedName>
        <fullName evidence="3">Uncharacterized protein</fullName>
    </submittedName>
</protein>
<comment type="caution">
    <text evidence="3">The sequence shown here is derived from an EMBL/GenBank/DDBJ whole genome shotgun (WGS) entry which is preliminary data.</text>
</comment>